<feature type="region of interest" description="Disordered" evidence="1">
    <location>
        <begin position="37"/>
        <end position="79"/>
    </location>
</feature>
<dbReference type="RefSeq" id="WP_337337688.1">
    <property type="nucleotide sequence ID" value="NZ_JBBDGL010000002.1"/>
</dbReference>
<dbReference type="Proteomes" id="UP001368654">
    <property type="component" value="Unassembled WGS sequence"/>
</dbReference>
<organism evidence="3 4">
    <name type="scientific">Microbacterium marmarense</name>
    <dbReference type="NCBI Taxonomy" id="3122051"/>
    <lineage>
        <taxon>Bacteria</taxon>
        <taxon>Bacillati</taxon>
        <taxon>Actinomycetota</taxon>
        <taxon>Actinomycetes</taxon>
        <taxon>Micrococcales</taxon>
        <taxon>Microbacteriaceae</taxon>
        <taxon>Microbacterium</taxon>
    </lineage>
</organism>
<evidence type="ECO:0000256" key="2">
    <source>
        <dbReference type="SAM" id="SignalP"/>
    </source>
</evidence>
<dbReference type="EMBL" id="JBBDGL010000002">
    <property type="protein sequence ID" value="MEJ1155239.1"/>
    <property type="molecule type" value="Genomic_DNA"/>
</dbReference>
<evidence type="ECO:0008006" key="5">
    <source>
        <dbReference type="Google" id="ProtNLM"/>
    </source>
</evidence>
<gene>
    <name evidence="3" type="ORF">WDU96_06455</name>
</gene>
<comment type="caution">
    <text evidence="3">The sequence shown here is derived from an EMBL/GenBank/DDBJ whole genome shotgun (WGS) entry which is preliminary data.</text>
</comment>
<accession>A0ABU8LUQ3</accession>
<keyword evidence="2" id="KW-0732">Signal</keyword>
<proteinExistence type="predicted"/>
<evidence type="ECO:0000313" key="3">
    <source>
        <dbReference type="EMBL" id="MEJ1155239.1"/>
    </source>
</evidence>
<evidence type="ECO:0000313" key="4">
    <source>
        <dbReference type="Proteomes" id="UP001368654"/>
    </source>
</evidence>
<feature type="signal peptide" evidence="2">
    <location>
        <begin position="1"/>
        <end position="31"/>
    </location>
</feature>
<reference evidence="3 4" key="1">
    <citation type="submission" date="2024-02" db="EMBL/GenBank/DDBJ databases">
        <authorList>
            <person name="Saticioglu I.B."/>
        </authorList>
    </citation>
    <scope>NUCLEOTIDE SEQUENCE [LARGE SCALE GENOMIC DNA]</scope>
    <source>
        <strain evidence="3 4">Mu-86</strain>
    </source>
</reference>
<feature type="chain" id="PRO_5046434603" description="Lipoprotein" evidence="2">
    <location>
        <begin position="32"/>
        <end position="213"/>
    </location>
</feature>
<protein>
    <recommendedName>
        <fullName evidence="5">Lipoprotein</fullName>
    </recommendedName>
</protein>
<sequence>MPHPSFVFVSPAWARTAGVAVVALALSATLAACSTTADDDTVGSDTATSVADDTTTDDSTSSEESAADEDEEAAAAAGSYTSDDVGNATLYIGGVEFPDFTGDCEISRGHGTEDVGDLNDGDIVAIIAVDNTAAHEDTSMNYIALNEESFRFRDLVGAAGVGNTAEGEITTMTEQGPRSADGSRDIVEVRFAGTFEDGTAIDADIVCELQNTF</sequence>
<name>A0ABU8LUQ3_9MICO</name>
<keyword evidence="4" id="KW-1185">Reference proteome</keyword>
<feature type="compositionally biased region" description="Low complexity" evidence="1">
    <location>
        <begin position="44"/>
        <end position="64"/>
    </location>
</feature>
<evidence type="ECO:0000256" key="1">
    <source>
        <dbReference type="SAM" id="MobiDB-lite"/>
    </source>
</evidence>